<keyword evidence="2" id="KW-1003">Cell membrane</keyword>
<feature type="transmembrane region" description="Helical" evidence="6">
    <location>
        <begin position="125"/>
        <end position="144"/>
    </location>
</feature>
<sequence>MLRVLTAYQNRIRDMAVYLTASFIPMLLSLLINPLVAKNMSPNDYAIVGYYKSFSTLLLPFIQFYVLHYYTKSYYELQEEQRRVLKATIFKFLIYGSGAISVICLFGLIGYTVCFNDNTLIPLAPYIYLSIFSLPLTGVYQLTLLELKMSRQSGVFFCYSIAYSLLTFFLTWLLIVKLQQGAFGSMMSIFAANAVIFIYCCYNYRDLFRIPFNYAYLKIILFFCAPLTLAAMLSFFSGGYERVYLERLGNIDELGYYIVGATMAGYIQVFSNALGSTFQPDIFKAIVNRDRRQYLKYCAVMLGATIFIVAGVVAFAPFIMDILTAGRYVYSAKYMQLIALSCVSSSIYYMVSQFTIAIGLPKITFYNKILGSILSILMYKILIDKWHFYGAAIGVIVSFIIFALGNIALLYTFKKKLIKLWNRS</sequence>
<proteinExistence type="predicted"/>
<feature type="transmembrane region" description="Helical" evidence="6">
    <location>
        <begin position="49"/>
        <end position="71"/>
    </location>
</feature>
<gene>
    <name evidence="7" type="ORF">B5G41_09460</name>
</gene>
<dbReference type="PANTHER" id="PTHR30250:SF11">
    <property type="entry name" value="O-ANTIGEN TRANSPORTER-RELATED"/>
    <property type="match status" value="1"/>
</dbReference>
<organism evidence="7 8">
    <name type="scientific">Alistipes onderdonkii</name>
    <dbReference type="NCBI Taxonomy" id="328813"/>
    <lineage>
        <taxon>Bacteria</taxon>
        <taxon>Pseudomonadati</taxon>
        <taxon>Bacteroidota</taxon>
        <taxon>Bacteroidia</taxon>
        <taxon>Bacteroidales</taxon>
        <taxon>Rikenellaceae</taxon>
        <taxon>Alistipes</taxon>
    </lineage>
</organism>
<dbReference type="GO" id="GO:0005886">
    <property type="term" value="C:plasma membrane"/>
    <property type="evidence" value="ECO:0007669"/>
    <property type="project" value="UniProtKB-SubCell"/>
</dbReference>
<feature type="transmembrane region" description="Helical" evidence="6">
    <location>
        <begin position="256"/>
        <end position="274"/>
    </location>
</feature>
<feature type="transmembrane region" description="Helical" evidence="6">
    <location>
        <begin position="294"/>
        <end position="320"/>
    </location>
</feature>
<dbReference type="EMBL" id="NFHB01000006">
    <property type="protein sequence ID" value="OUN02757.1"/>
    <property type="molecule type" value="Genomic_DNA"/>
</dbReference>
<evidence type="ECO:0000256" key="5">
    <source>
        <dbReference type="ARBA" id="ARBA00023136"/>
    </source>
</evidence>
<comment type="subcellular location">
    <subcellularLocation>
        <location evidence="1">Cell membrane</location>
        <topology evidence="1">Multi-pass membrane protein</topology>
    </subcellularLocation>
</comment>
<evidence type="ECO:0000256" key="3">
    <source>
        <dbReference type="ARBA" id="ARBA00022692"/>
    </source>
</evidence>
<feature type="transmembrane region" description="Helical" evidence="6">
    <location>
        <begin position="332"/>
        <end position="351"/>
    </location>
</feature>
<evidence type="ECO:0000256" key="2">
    <source>
        <dbReference type="ARBA" id="ARBA00022475"/>
    </source>
</evidence>
<keyword evidence="3 6" id="KW-0812">Transmembrane</keyword>
<keyword evidence="5 6" id="KW-0472">Membrane</keyword>
<name>A0A1Y3QWI2_9BACT</name>
<dbReference type="PANTHER" id="PTHR30250">
    <property type="entry name" value="PST FAMILY PREDICTED COLANIC ACID TRANSPORTER"/>
    <property type="match status" value="1"/>
</dbReference>
<feature type="transmembrane region" description="Helical" evidence="6">
    <location>
        <begin position="156"/>
        <end position="175"/>
    </location>
</feature>
<feature type="transmembrane region" description="Helical" evidence="6">
    <location>
        <begin position="181"/>
        <end position="202"/>
    </location>
</feature>
<protein>
    <submittedName>
        <fullName evidence="7">Uncharacterized protein</fullName>
    </submittedName>
</protein>
<accession>A0A1Y3QWI2</accession>
<feature type="transmembrane region" description="Helical" evidence="6">
    <location>
        <begin position="92"/>
        <end position="113"/>
    </location>
</feature>
<evidence type="ECO:0000256" key="6">
    <source>
        <dbReference type="SAM" id="Phobius"/>
    </source>
</evidence>
<evidence type="ECO:0000313" key="8">
    <source>
        <dbReference type="Proteomes" id="UP000195772"/>
    </source>
</evidence>
<feature type="transmembrane region" description="Helical" evidence="6">
    <location>
        <begin position="363"/>
        <end position="382"/>
    </location>
</feature>
<dbReference type="InterPro" id="IPR050833">
    <property type="entry name" value="Poly_Biosynth_Transport"/>
</dbReference>
<comment type="caution">
    <text evidence="7">The sequence shown here is derived from an EMBL/GenBank/DDBJ whole genome shotgun (WGS) entry which is preliminary data.</text>
</comment>
<feature type="transmembrane region" description="Helical" evidence="6">
    <location>
        <begin position="16"/>
        <end position="37"/>
    </location>
</feature>
<keyword evidence="4 6" id="KW-1133">Transmembrane helix</keyword>
<feature type="transmembrane region" description="Helical" evidence="6">
    <location>
        <begin position="214"/>
        <end position="236"/>
    </location>
</feature>
<feature type="transmembrane region" description="Helical" evidence="6">
    <location>
        <begin position="388"/>
        <end position="413"/>
    </location>
</feature>
<dbReference type="OrthoDB" id="1100490at2"/>
<dbReference type="Proteomes" id="UP000195772">
    <property type="component" value="Unassembled WGS sequence"/>
</dbReference>
<evidence type="ECO:0000256" key="4">
    <source>
        <dbReference type="ARBA" id="ARBA00022989"/>
    </source>
</evidence>
<reference evidence="8" key="1">
    <citation type="submission" date="2017-04" db="EMBL/GenBank/DDBJ databases">
        <title>Function of individual gut microbiota members based on whole genome sequencing of pure cultures obtained from chicken caecum.</title>
        <authorList>
            <person name="Medvecky M."/>
            <person name="Cejkova D."/>
            <person name="Polansky O."/>
            <person name="Karasova D."/>
            <person name="Kubasova T."/>
            <person name="Cizek A."/>
            <person name="Rychlik I."/>
        </authorList>
    </citation>
    <scope>NUCLEOTIDE SEQUENCE [LARGE SCALE GENOMIC DNA]</scope>
    <source>
        <strain evidence="8">An90</strain>
    </source>
</reference>
<evidence type="ECO:0000313" key="7">
    <source>
        <dbReference type="EMBL" id="OUN02757.1"/>
    </source>
</evidence>
<dbReference type="AlphaFoldDB" id="A0A1Y3QWI2"/>
<evidence type="ECO:0000256" key="1">
    <source>
        <dbReference type="ARBA" id="ARBA00004651"/>
    </source>
</evidence>